<evidence type="ECO:0000256" key="1">
    <source>
        <dbReference type="ARBA" id="ARBA00022741"/>
    </source>
</evidence>
<organism evidence="3 4">
    <name type="scientific">Acer saccharum</name>
    <name type="common">Sugar maple</name>
    <dbReference type="NCBI Taxonomy" id="4024"/>
    <lineage>
        <taxon>Eukaryota</taxon>
        <taxon>Viridiplantae</taxon>
        <taxon>Streptophyta</taxon>
        <taxon>Embryophyta</taxon>
        <taxon>Tracheophyta</taxon>
        <taxon>Spermatophyta</taxon>
        <taxon>Magnoliopsida</taxon>
        <taxon>eudicotyledons</taxon>
        <taxon>Gunneridae</taxon>
        <taxon>Pentapetalae</taxon>
        <taxon>rosids</taxon>
        <taxon>malvids</taxon>
        <taxon>Sapindales</taxon>
        <taxon>Sapindaceae</taxon>
        <taxon>Hippocastanoideae</taxon>
        <taxon>Acereae</taxon>
        <taxon>Acer</taxon>
    </lineage>
</organism>
<evidence type="ECO:0000313" key="4">
    <source>
        <dbReference type="Proteomes" id="UP001168877"/>
    </source>
</evidence>
<dbReference type="EMBL" id="JAUESC010000387">
    <property type="protein sequence ID" value="KAK0574768.1"/>
    <property type="molecule type" value="Genomic_DNA"/>
</dbReference>
<gene>
    <name evidence="3" type="ORF">LWI29_028761</name>
</gene>
<sequence length="188" mass="21193">MYIALKSSLFELISSKLAVDISRHRDEINLASLAIHRIQKRAVDELIDPCLGFLSDEEVKRMATSVAELAFLCLQQNKEMRHSMDFVLEELQRIKSGECKLENLKEEDDGDKEELKSTPPHCEESVLLKNIKLPPSPISVTENWLSTTNNPHSGCVRLEKGKPILRCPQRNGGHLGLGSCSDKEISNW</sequence>
<reference evidence="3" key="2">
    <citation type="submission" date="2023-06" db="EMBL/GenBank/DDBJ databases">
        <authorList>
            <person name="Swenson N.G."/>
            <person name="Wegrzyn J.L."/>
            <person name="Mcevoy S.L."/>
        </authorList>
    </citation>
    <scope>NUCLEOTIDE SEQUENCE</scope>
    <source>
        <strain evidence="3">NS2018</strain>
        <tissue evidence="3">Leaf</tissue>
    </source>
</reference>
<evidence type="ECO:0000313" key="3">
    <source>
        <dbReference type="EMBL" id="KAK0574768.1"/>
    </source>
</evidence>
<comment type="caution">
    <text evidence="3">The sequence shown here is derived from an EMBL/GenBank/DDBJ whole genome shotgun (WGS) entry which is preliminary data.</text>
</comment>
<keyword evidence="4" id="KW-1185">Reference proteome</keyword>
<dbReference type="GO" id="GO:0005524">
    <property type="term" value="F:ATP binding"/>
    <property type="evidence" value="ECO:0007669"/>
    <property type="project" value="UniProtKB-KW"/>
</dbReference>
<keyword evidence="1" id="KW-0547">Nucleotide-binding</keyword>
<protein>
    <submittedName>
        <fullName evidence="3">Uncharacterized protein</fullName>
    </submittedName>
</protein>
<proteinExistence type="predicted"/>
<keyword evidence="2" id="KW-0067">ATP-binding</keyword>
<reference evidence="3" key="1">
    <citation type="journal article" date="2022" name="Plant J.">
        <title>Strategies of tolerance reflected in two North American maple genomes.</title>
        <authorList>
            <person name="McEvoy S.L."/>
            <person name="Sezen U.U."/>
            <person name="Trouern-Trend A."/>
            <person name="McMahon S.M."/>
            <person name="Schaberg P.G."/>
            <person name="Yang J."/>
            <person name="Wegrzyn J.L."/>
            <person name="Swenson N.G."/>
        </authorList>
    </citation>
    <scope>NUCLEOTIDE SEQUENCE</scope>
    <source>
        <strain evidence="3">NS2018</strain>
    </source>
</reference>
<dbReference type="PANTHER" id="PTHR46008">
    <property type="entry name" value="LEAF RUST 10 DISEASE-RESISTANCE LOCUS RECEPTOR-LIKE PROTEIN KINASE-LIKE 1.4"/>
    <property type="match status" value="1"/>
</dbReference>
<evidence type="ECO:0000256" key="2">
    <source>
        <dbReference type="ARBA" id="ARBA00022840"/>
    </source>
</evidence>
<accession>A0AA39VE83</accession>
<name>A0AA39VE83_ACESA</name>
<dbReference type="Proteomes" id="UP001168877">
    <property type="component" value="Unassembled WGS sequence"/>
</dbReference>
<dbReference type="GO" id="GO:0016301">
    <property type="term" value="F:kinase activity"/>
    <property type="evidence" value="ECO:0007669"/>
    <property type="project" value="TreeGrafter"/>
</dbReference>
<dbReference type="AlphaFoldDB" id="A0AA39VE83"/>
<dbReference type="PANTHER" id="PTHR46008:SF2">
    <property type="entry name" value="LEAF RUST 10 DISEASE-RESISTANCE LOCUS RECEPTOR-LIKE PROTEIN KINASE-LIKE 1.4"/>
    <property type="match status" value="1"/>
</dbReference>
<dbReference type="Gene3D" id="1.10.510.10">
    <property type="entry name" value="Transferase(Phosphotransferase) domain 1"/>
    <property type="match status" value="1"/>
</dbReference>